<proteinExistence type="predicted"/>
<dbReference type="EMBL" id="JAUIQD010000006">
    <property type="protein sequence ID" value="KAK3347142.1"/>
    <property type="molecule type" value="Genomic_DNA"/>
</dbReference>
<name>A0AAJ0HCQ6_9PEZI</name>
<keyword evidence="2" id="KW-1185">Reference proteome</keyword>
<dbReference type="Proteomes" id="UP001275084">
    <property type="component" value="Unassembled WGS sequence"/>
</dbReference>
<organism evidence="1 2">
    <name type="scientific">Lasiosphaeria hispida</name>
    <dbReference type="NCBI Taxonomy" id="260671"/>
    <lineage>
        <taxon>Eukaryota</taxon>
        <taxon>Fungi</taxon>
        <taxon>Dikarya</taxon>
        <taxon>Ascomycota</taxon>
        <taxon>Pezizomycotina</taxon>
        <taxon>Sordariomycetes</taxon>
        <taxon>Sordariomycetidae</taxon>
        <taxon>Sordariales</taxon>
        <taxon>Lasiosphaeriaceae</taxon>
        <taxon>Lasiosphaeria</taxon>
    </lineage>
</organism>
<evidence type="ECO:0000313" key="1">
    <source>
        <dbReference type="EMBL" id="KAK3347142.1"/>
    </source>
</evidence>
<reference evidence="1" key="2">
    <citation type="submission" date="2023-06" db="EMBL/GenBank/DDBJ databases">
        <authorList>
            <consortium name="Lawrence Berkeley National Laboratory"/>
            <person name="Haridas S."/>
            <person name="Hensen N."/>
            <person name="Bonometti L."/>
            <person name="Westerberg I."/>
            <person name="Brannstrom I.O."/>
            <person name="Guillou S."/>
            <person name="Cros-Aarteil S."/>
            <person name="Calhoun S."/>
            <person name="Kuo A."/>
            <person name="Mondo S."/>
            <person name="Pangilinan J."/>
            <person name="Riley R."/>
            <person name="Labutti K."/>
            <person name="Andreopoulos B."/>
            <person name="Lipzen A."/>
            <person name="Chen C."/>
            <person name="Yanf M."/>
            <person name="Daum C."/>
            <person name="Ng V."/>
            <person name="Clum A."/>
            <person name="Steindorff A."/>
            <person name="Ohm R."/>
            <person name="Martin F."/>
            <person name="Silar P."/>
            <person name="Natvig D."/>
            <person name="Lalanne C."/>
            <person name="Gautier V."/>
            <person name="Ament-Velasquez S.L."/>
            <person name="Kruys A."/>
            <person name="Hutchinson M.I."/>
            <person name="Powell A.J."/>
            <person name="Barry K."/>
            <person name="Miller A.N."/>
            <person name="Grigoriev I.V."/>
            <person name="Debuchy R."/>
            <person name="Gladieux P."/>
            <person name="Thoren M.H."/>
            <person name="Johannesson H."/>
        </authorList>
    </citation>
    <scope>NUCLEOTIDE SEQUENCE</scope>
    <source>
        <strain evidence="1">CBS 955.72</strain>
    </source>
</reference>
<evidence type="ECO:0000313" key="2">
    <source>
        <dbReference type="Proteomes" id="UP001275084"/>
    </source>
</evidence>
<comment type="caution">
    <text evidence="1">The sequence shown here is derived from an EMBL/GenBank/DDBJ whole genome shotgun (WGS) entry which is preliminary data.</text>
</comment>
<dbReference type="AlphaFoldDB" id="A0AAJ0HCQ6"/>
<gene>
    <name evidence="1" type="ORF">B0T25DRAFT_295067</name>
</gene>
<accession>A0AAJ0HCQ6</accession>
<reference evidence="1" key="1">
    <citation type="journal article" date="2023" name="Mol. Phylogenet. Evol.">
        <title>Genome-scale phylogeny and comparative genomics of the fungal order Sordariales.</title>
        <authorList>
            <person name="Hensen N."/>
            <person name="Bonometti L."/>
            <person name="Westerberg I."/>
            <person name="Brannstrom I.O."/>
            <person name="Guillou S."/>
            <person name="Cros-Aarteil S."/>
            <person name="Calhoun S."/>
            <person name="Haridas S."/>
            <person name="Kuo A."/>
            <person name="Mondo S."/>
            <person name="Pangilinan J."/>
            <person name="Riley R."/>
            <person name="LaButti K."/>
            <person name="Andreopoulos B."/>
            <person name="Lipzen A."/>
            <person name="Chen C."/>
            <person name="Yan M."/>
            <person name="Daum C."/>
            <person name="Ng V."/>
            <person name="Clum A."/>
            <person name="Steindorff A."/>
            <person name="Ohm R.A."/>
            <person name="Martin F."/>
            <person name="Silar P."/>
            <person name="Natvig D.O."/>
            <person name="Lalanne C."/>
            <person name="Gautier V."/>
            <person name="Ament-Velasquez S.L."/>
            <person name="Kruys A."/>
            <person name="Hutchinson M.I."/>
            <person name="Powell A.J."/>
            <person name="Barry K."/>
            <person name="Miller A.N."/>
            <person name="Grigoriev I.V."/>
            <person name="Debuchy R."/>
            <person name="Gladieux P."/>
            <person name="Hiltunen Thoren M."/>
            <person name="Johannesson H."/>
        </authorList>
    </citation>
    <scope>NUCLEOTIDE SEQUENCE</scope>
    <source>
        <strain evidence="1">CBS 955.72</strain>
    </source>
</reference>
<sequence>MTTSLSLAAWAATTAFIWSMITNYLALFFGHSSSGSSFLNNRCFLFRCLVAPPVESALYTPSHCFSPQIQKLPWS</sequence>
<protein>
    <submittedName>
        <fullName evidence="1">Uncharacterized protein</fullName>
    </submittedName>
</protein>